<feature type="signal peptide" evidence="1">
    <location>
        <begin position="1"/>
        <end position="27"/>
    </location>
</feature>
<keyword evidence="1" id="KW-0732">Signal</keyword>
<accession>A0A366LK16</accession>
<organism evidence="2 3">
    <name type="scientific">Spongiactinospora rosea</name>
    <dbReference type="NCBI Taxonomy" id="2248750"/>
    <lineage>
        <taxon>Bacteria</taxon>
        <taxon>Bacillati</taxon>
        <taxon>Actinomycetota</taxon>
        <taxon>Actinomycetes</taxon>
        <taxon>Streptosporangiales</taxon>
        <taxon>Streptosporangiaceae</taxon>
        <taxon>Spongiactinospora</taxon>
    </lineage>
</organism>
<evidence type="ECO:0000313" key="3">
    <source>
        <dbReference type="Proteomes" id="UP000253303"/>
    </source>
</evidence>
<protein>
    <submittedName>
        <fullName evidence="2">Uncharacterized protein</fullName>
    </submittedName>
</protein>
<dbReference type="RefSeq" id="WP_113986405.1">
    <property type="nucleotide sequence ID" value="NZ_QMEY01000036.1"/>
</dbReference>
<evidence type="ECO:0000313" key="2">
    <source>
        <dbReference type="EMBL" id="RBQ14231.1"/>
    </source>
</evidence>
<comment type="caution">
    <text evidence="2">The sequence shown here is derived from an EMBL/GenBank/DDBJ whole genome shotgun (WGS) entry which is preliminary data.</text>
</comment>
<evidence type="ECO:0000256" key="1">
    <source>
        <dbReference type="SAM" id="SignalP"/>
    </source>
</evidence>
<name>A0A366LK16_9ACTN</name>
<keyword evidence="3" id="KW-1185">Reference proteome</keyword>
<dbReference type="AlphaFoldDB" id="A0A366LK16"/>
<reference evidence="2 3" key="1">
    <citation type="submission" date="2018-06" db="EMBL/GenBank/DDBJ databases">
        <title>Sphaerisporangium craniellae sp. nov., isolated from a marine sponge in the South China Sea.</title>
        <authorList>
            <person name="Li L."/>
        </authorList>
    </citation>
    <scope>NUCLEOTIDE SEQUENCE [LARGE SCALE GENOMIC DNA]</scope>
    <source>
        <strain evidence="2 3">LHW63015</strain>
    </source>
</reference>
<proteinExistence type="predicted"/>
<dbReference type="Proteomes" id="UP000253303">
    <property type="component" value="Unassembled WGS sequence"/>
</dbReference>
<feature type="chain" id="PRO_5016866876" evidence="1">
    <location>
        <begin position="28"/>
        <end position="82"/>
    </location>
</feature>
<gene>
    <name evidence="2" type="ORF">DP939_41880</name>
</gene>
<dbReference type="EMBL" id="QMEY01000036">
    <property type="protein sequence ID" value="RBQ14231.1"/>
    <property type="molecule type" value="Genomic_DNA"/>
</dbReference>
<sequence>MKRAVLAAIALAAAAGIAIPAITSASASSEPAVPFEKVTNVGGSPGELPDHIAIQKNADGSIDITQDVEPDGGEWEKTTPGN</sequence>